<dbReference type="SUPFAM" id="SSF89733">
    <property type="entry name" value="L-sulfolactate dehydrogenase-like"/>
    <property type="match status" value="1"/>
</dbReference>
<accession>A0ABW4I969</accession>
<keyword evidence="1 2" id="KW-0560">Oxidoreductase</keyword>
<dbReference type="InterPro" id="IPR043144">
    <property type="entry name" value="Mal/L-sulf/L-lact_DH-like_ah"/>
</dbReference>
<dbReference type="InterPro" id="IPR036111">
    <property type="entry name" value="Mal/L-sulfo/L-lacto_DH-like_sf"/>
</dbReference>
<keyword evidence="3" id="KW-1185">Reference proteome</keyword>
<dbReference type="Pfam" id="PF02615">
    <property type="entry name" value="Ldh_2"/>
    <property type="match status" value="1"/>
</dbReference>
<dbReference type="GO" id="GO:0047559">
    <property type="term" value="F:3-dehydro-L-gulonate 2-dehydrogenase activity"/>
    <property type="evidence" value="ECO:0007669"/>
    <property type="project" value="UniProtKB-EC"/>
</dbReference>
<evidence type="ECO:0000313" key="3">
    <source>
        <dbReference type="Proteomes" id="UP001597118"/>
    </source>
</evidence>
<dbReference type="PANTHER" id="PTHR11091:SF3">
    <property type="entry name" value="2,3-DIKETO-L-GULONATE REDUCTASE"/>
    <property type="match status" value="1"/>
</dbReference>
<dbReference type="Proteomes" id="UP001597118">
    <property type="component" value="Unassembled WGS sequence"/>
</dbReference>
<reference evidence="3" key="1">
    <citation type="journal article" date="2019" name="Int. J. Syst. Evol. Microbiol.">
        <title>The Global Catalogue of Microorganisms (GCM) 10K type strain sequencing project: providing services to taxonomists for standard genome sequencing and annotation.</title>
        <authorList>
            <consortium name="The Broad Institute Genomics Platform"/>
            <consortium name="The Broad Institute Genome Sequencing Center for Infectious Disease"/>
            <person name="Wu L."/>
            <person name="Ma J."/>
        </authorList>
    </citation>
    <scope>NUCLEOTIDE SEQUENCE [LARGE SCALE GENOMIC DNA]</scope>
    <source>
        <strain evidence="3">CCUG 53762</strain>
    </source>
</reference>
<evidence type="ECO:0000256" key="1">
    <source>
        <dbReference type="ARBA" id="ARBA00023002"/>
    </source>
</evidence>
<dbReference type="Gene3D" id="1.10.1530.10">
    <property type="match status" value="1"/>
</dbReference>
<dbReference type="InterPro" id="IPR043143">
    <property type="entry name" value="Mal/L-sulf/L-lact_DH-like_NADP"/>
</dbReference>
<dbReference type="RefSeq" id="WP_379661218.1">
    <property type="nucleotide sequence ID" value="NZ_JBHUDG010000003.1"/>
</dbReference>
<name>A0ABW4I969_9SPHI</name>
<sequence>MTKVPYTELFKQFERVLLSLAFDPIKAKSIAEIFTSNSLDGVYSHGLNRFPVFVDYVKKGWVDKNAEPKLIKSFGVIEQWDGQLGPGMLNAKVCMQRAIELAKKNGMGCVALKRTNHWMRGGAYGWQAAEAGCIGINFTNTIAIMPPWGAKAPAVGNNPLIIAVPRKEGHIVLDMALSQYSYGKMQEAELRHQELGFYGGYDQNGNLSKDPVAIRITKRTLPVGMWKGSGLAIMLDLLVSILSDGQTTGEITSSKSETNISQVFICIDPNLNSNYEDIANKILDYTKGVQPIEGEAIYYPGEKTLQTRRQNQKEGIPVDEIMWKKLLAL</sequence>
<proteinExistence type="predicted"/>
<protein>
    <submittedName>
        <fullName evidence="2">3-dehydro-L-gulonate 2-dehydrogenase</fullName>
        <ecNumber evidence="2">1.1.1.130</ecNumber>
    </submittedName>
</protein>
<dbReference type="NCBIfam" id="NF009750">
    <property type="entry name" value="PRK13260.1"/>
    <property type="match status" value="1"/>
</dbReference>
<gene>
    <name evidence="2" type="primary">yiaK</name>
    <name evidence="2" type="ORF">ACFSAH_03035</name>
</gene>
<dbReference type="PANTHER" id="PTHR11091">
    <property type="entry name" value="OXIDOREDUCTASE-RELATED"/>
    <property type="match status" value="1"/>
</dbReference>
<dbReference type="Gene3D" id="3.30.1370.60">
    <property type="entry name" value="Hypothetical oxidoreductase yiak, domain 2"/>
    <property type="match status" value="1"/>
</dbReference>
<comment type="caution">
    <text evidence="2">The sequence shown here is derived from an EMBL/GenBank/DDBJ whole genome shotgun (WGS) entry which is preliminary data.</text>
</comment>
<dbReference type="EC" id="1.1.1.130" evidence="2"/>
<dbReference type="EMBL" id="JBHUDG010000003">
    <property type="protein sequence ID" value="MFD1628833.1"/>
    <property type="molecule type" value="Genomic_DNA"/>
</dbReference>
<dbReference type="InterPro" id="IPR003767">
    <property type="entry name" value="Malate/L-lactate_DH-like"/>
</dbReference>
<evidence type="ECO:0000313" key="2">
    <source>
        <dbReference type="EMBL" id="MFD1628833.1"/>
    </source>
</evidence>
<organism evidence="2 3">
    <name type="scientific">Pseudopedobacter beijingensis</name>
    <dbReference type="NCBI Taxonomy" id="1207056"/>
    <lineage>
        <taxon>Bacteria</taxon>
        <taxon>Pseudomonadati</taxon>
        <taxon>Bacteroidota</taxon>
        <taxon>Sphingobacteriia</taxon>
        <taxon>Sphingobacteriales</taxon>
        <taxon>Sphingobacteriaceae</taxon>
        <taxon>Pseudopedobacter</taxon>
    </lineage>
</organism>